<gene>
    <name evidence="9" type="ORF">BDV28DRAFT_154236</name>
</gene>
<keyword evidence="3" id="KW-0805">Transcription regulation</keyword>
<evidence type="ECO:0000259" key="8">
    <source>
        <dbReference type="Pfam" id="PF04082"/>
    </source>
</evidence>
<dbReference type="AlphaFoldDB" id="A0A5N6ZIZ0"/>
<evidence type="ECO:0000256" key="1">
    <source>
        <dbReference type="ARBA" id="ARBA00004123"/>
    </source>
</evidence>
<evidence type="ECO:0000313" key="10">
    <source>
        <dbReference type="Proteomes" id="UP000327118"/>
    </source>
</evidence>
<feature type="compositionally biased region" description="Polar residues" evidence="7">
    <location>
        <begin position="452"/>
        <end position="487"/>
    </location>
</feature>
<evidence type="ECO:0000256" key="5">
    <source>
        <dbReference type="ARBA" id="ARBA00023163"/>
    </source>
</evidence>
<evidence type="ECO:0000256" key="6">
    <source>
        <dbReference type="ARBA" id="ARBA00023242"/>
    </source>
</evidence>
<keyword evidence="10" id="KW-1185">Reference proteome</keyword>
<dbReference type="GO" id="GO:0006351">
    <property type="term" value="P:DNA-templated transcription"/>
    <property type="evidence" value="ECO:0007669"/>
    <property type="project" value="InterPro"/>
</dbReference>
<dbReference type="GO" id="GO:0045944">
    <property type="term" value="P:positive regulation of transcription by RNA polymerase II"/>
    <property type="evidence" value="ECO:0007669"/>
    <property type="project" value="TreeGrafter"/>
</dbReference>
<dbReference type="PANTHER" id="PTHR47540">
    <property type="entry name" value="THIAMINE REPRESSIBLE GENES REGULATORY PROTEIN THI5"/>
    <property type="match status" value="1"/>
</dbReference>
<reference evidence="10" key="1">
    <citation type="submission" date="2019-04" db="EMBL/GenBank/DDBJ databases">
        <title>Friends and foes A comparative genomics studyof 23 Aspergillus species from section Flavi.</title>
        <authorList>
            <consortium name="DOE Joint Genome Institute"/>
            <person name="Kjaerbolling I."/>
            <person name="Vesth T."/>
            <person name="Frisvad J.C."/>
            <person name="Nybo J.L."/>
            <person name="Theobald S."/>
            <person name="Kildgaard S."/>
            <person name="Isbrandt T."/>
            <person name="Kuo A."/>
            <person name="Sato A."/>
            <person name="Lyhne E.K."/>
            <person name="Kogle M.E."/>
            <person name="Wiebenga A."/>
            <person name="Kun R.S."/>
            <person name="Lubbers R.J."/>
            <person name="Makela M.R."/>
            <person name="Barry K."/>
            <person name="Chovatia M."/>
            <person name="Clum A."/>
            <person name="Daum C."/>
            <person name="Haridas S."/>
            <person name="He G."/>
            <person name="LaButti K."/>
            <person name="Lipzen A."/>
            <person name="Mondo S."/>
            <person name="Riley R."/>
            <person name="Salamov A."/>
            <person name="Simmons B.A."/>
            <person name="Magnuson J.K."/>
            <person name="Henrissat B."/>
            <person name="Mortensen U.H."/>
            <person name="Larsen T.O."/>
            <person name="Devries R.P."/>
            <person name="Grigoriev I.V."/>
            <person name="Machida M."/>
            <person name="Baker S.E."/>
            <person name="Andersen M.R."/>
        </authorList>
    </citation>
    <scope>NUCLEOTIDE SEQUENCE [LARGE SCALE GENOMIC DNA]</scope>
    <source>
        <strain evidence="10">CBS 553.77</strain>
    </source>
</reference>
<name>A0A5N6ZIZ0_9EURO</name>
<evidence type="ECO:0000256" key="2">
    <source>
        <dbReference type="ARBA" id="ARBA00022833"/>
    </source>
</evidence>
<dbReference type="PANTHER" id="PTHR47540:SF1">
    <property type="entry name" value="ACTIVATOR OF STRESS GENES 1-RELATED"/>
    <property type="match status" value="1"/>
</dbReference>
<feature type="region of interest" description="Disordered" evidence="7">
    <location>
        <begin position="403"/>
        <end position="487"/>
    </location>
</feature>
<keyword evidence="2" id="KW-0862">Zinc</keyword>
<keyword evidence="4" id="KW-0238">DNA-binding</keyword>
<keyword evidence="5" id="KW-0804">Transcription</keyword>
<dbReference type="Pfam" id="PF04082">
    <property type="entry name" value="Fungal_trans"/>
    <property type="match status" value="1"/>
</dbReference>
<protein>
    <recommendedName>
        <fullName evidence="8">Xylanolytic transcriptional activator regulatory domain-containing protein</fullName>
    </recommendedName>
</protein>
<dbReference type="GO" id="GO:0043565">
    <property type="term" value="F:sequence-specific DNA binding"/>
    <property type="evidence" value="ECO:0007669"/>
    <property type="project" value="TreeGrafter"/>
</dbReference>
<keyword evidence="6" id="KW-0539">Nucleus</keyword>
<evidence type="ECO:0000256" key="7">
    <source>
        <dbReference type="SAM" id="MobiDB-lite"/>
    </source>
</evidence>
<sequence>MALGCLFEGRGEGAREAYVSEGLADLQDCNDLVTLQAILYMNIFLLYTARASSCFSALSYTFSLALRMKYHQILDTDNVIIREEKRHVFWTTRHLLACVSIMGGLPMPIGVDDLDLEYPGIEEGTGIYSTEQLSESLHETVRWSPTIASVACFRLHNILGHVTKRLYPSKGVKKTNDRGPLRHLVSMDTVRELEGELQSWLASLPPGYRLGQEMHPLHIERAKYELCMSYAHAQIYLYRPFLHYLVSSPTDGIWASDGFPEYASACVDASRNIIRLAQDMHNRGLFRGVQWDISNMILASSLTMLYIILSRKGSPVEEMALTELRTAQNLITLLEPYSMLARRTSIAVKLLTSTILPDETSGTSPPNTVHSPFIQVSSLAEDLYTTALAEKTFGFISKANEPGHQVMPSGVRQSASGPVRTATERESTDDSSRRLFQIAGRGISSHDATAHTEAQTSDASTSIPMLSGQRICNTPSTSGGITNGNPLSPTFPQVYRMDGNDYGYMIDGTGPIDFSDMIGDLFTSEGVL</sequence>
<dbReference type="GO" id="GO:0005634">
    <property type="term" value="C:nucleus"/>
    <property type="evidence" value="ECO:0007669"/>
    <property type="project" value="UniProtKB-SubCell"/>
</dbReference>
<dbReference type="InterPro" id="IPR051711">
    <property type="entry name" value="Stress_Response_Reg"/>
</dbReference>
<dbReference type="OrthoDB" id="6486656at2759"/>
<dbReference type="GO" id="GO:0008270">
    <property type="term" value="F:zinc ion binding"/>
    <property type="evidence" value="ECO:0007669"/>
    <property type="project" value="InterPro"/>
</dbReference>
<dbReference type="EMBL" id="ML739033">
    <property type="protein sequence ID" value="KAE8356916.1"/>
    <property type="molecule type" value="Genomic_DNA"/>
</dbReference>
<accession>A0A5N6ZIZ0</accession>
<feature type="domain" description="Xylanolytic transcriptional activator regulatory" evidence="8">
    <location>
        <begin position="29"/>
        <end position="201"/>
    </location>
</feature>
<proteinExistence type="predicted"/>
<dbReference type="CDD" id="cd12148">
    <property type="entry name" value="fungal_TF_MHR"/>
    <property type="match status" value="1"/>
</dbReference>
<evidence type="ECO:0000256" key="3">
    <source>
        <dbReference type="ARBA" id="ARBA00023015"/>
    </source>
</evidence>
<feature type="compositionally biased region" description="Basic and acidic residues" evidence="7">
    <location>
        <begin position="422"/>
        <end position="433"/>
    </location>
</feature>
<evidence type="ECO:0000313" key="9">
    <source>
        <dbReference type="EMBL" id="KAE8356916.1"/>
    </source>
</evidence>
<organism evidence="9 10">
    <name type="scientific">Aspergillus coremiiformis</name>
    <dbReference type="NCBI Taxonomy" id="138285"/>
    <lineage>
        <taxon>Eukaryota</taxon>
        <taxon>Fungi</taxon>
        <taxon>Dikarya</taxon>
        <taxon>Ascomycota</taxon>
        <taxon>Pezizomycotina</taxon>
        <taxon>Eurotiomycetes</taxon>
        <taxon>Eurotiomycetidae</taxon>
        <taxon>Eurotiales</taxon>
        <taxon>Aspergillaceae</taxon>
        <taxon>Aspergillus</taxon>
        <taxon>Aspergillus subgen. Circumdati</taxon>
    </lineage>
</organism>
<dbReference type="InterPro" id="IPR007219">
    <property type="entry name" value="XnlR_reg_dom"/>
</dbReference>
<evidence type="ECO:0000256" key="4">
    <source>
        <dbReference type="ARBA" id="ARBA00023125"/>
    </source>
</evidence>
<dbReference type="Proteomes" id="UP000327118">
    <property type="component" value="Unassembled WGS sequence"/>
</dbReference>
<comment type="subcellular location">
    <subcellularLocation>
        <location evidence="1">Nucleus</location>
    </subcellularLocation>
</comment>